<dbReference type="AlphaFoldDB" id="I0KXM2"/>
<organism evidence="1 2">
    <name type="scientific">Micromonospora lupini str. Lupac 08</name>
    <dbReference type="NCBI Taxonomy" id="1150864"/>
    <lineage>
        <taxon>Bacteria</taxon>
        <taxon>Bacillati</taxon>
        <taxon>Actinomycetota</taxon>
        <taxon>Actinomycetes</taxon>
        <taxon>Micromonosporales</taxon>
        <taxon>Micromonosporaceae</taxon>
        <taxon>Micromonospora</taxon>
    </lineage>
</organism>
<dbReference type="RefSeq" id="WP_007456091.1">
    <property type="nucleotide sequence ID" value="NZ_HF570108.1"/>
</dbReference>
<proteinExistence type="predicted"/>
<dbReference type="Proteomes" id="UP000003448">
    <property type="component" value="Unassembled WGS sequence"/>
</dbReference>
<evidence type="ECO:0000313" key="1">
    <source>
        <dbReference type="EMBL" id="CCH16319.1"/>
    </source>
</evidence>
<evidence type="ECO:0000313" key="2">
    <source>
        <dbReference type="Proteomes" id="UP000003448"/>
    </source>
</evidence>
<sequence>MPDVQGLLAELYALRGLTAQGAHVRDGDILQFSLLDEAWAYRWDVRVYSIAWRIESEADVVVGAGDDGDVLRRAVAIVDGKVLGAVQVEAPSLDTTLIFDGCRLRIFPVTARSDPSRWQQWSLRSPTGRILDVGPGPSWGWRKRGTGGADSS</sequence>
<gene>
    <name evidence="1" type="ORF">MILUP08_41233</name>
</gene>
<keyword evidence="2" id="KW-1185">Reference proteome</keyword>
<name>I0KXM2_9ACTN</name>
<dbReference type="EMBL" id="CAIE01000013">
    <property type="protein sequence ID" value="CCH16319.1"/>
    <property type="molecule type" value="Genomic_DNA"/>
</dbReference>
<dbReference type="STRING" id="1150864.MILUP08_41233"/>
<reference evidence="2" key="1">
    <citation type="journal article" date="2012" name="J. Bacteriol.">
        <title>Genome Sequence of Micromonospora lupini Lupac 08, Isolated from Root Nodules of Lupinus angustifolius.</title>
        <authorList>
            <person name="Alonso-Vega P."/>
            <person name="Normand P."/>
            <person name="Bacigalupe R."/>
            <person name="Pujic P."/>
            <person name="Lajus A."/>
            <person name="Vallenet D."/>
            <person name="Carro L."/>
            <person name="Coll P."/>
            <person name="Trujillo M.E."/>
        </authorList>
    </citation>
    <scope>NUCLEOTIDE SEQUENCE [LARGE SCALE GENOMIC DNA]</scope>
    <source>
        <strain evidence="2">Lupac 08</strain>
    </source>
</reference>
<protein>
    <submittedName>
        <fullName evidence="1">Uncharacterized protein</fullName>
    </submittedName>
</protein>
<accession>I0KXM2</accession>
<comment type="caution">
    <text evidence="1">The sequence shown here is derived from an EMBL/GenBank/DDBJ whole genome shotgun (WGS) entry which is preliminary data.</text>
</comment>
<dbReference type="OrthoDB" id="5185189at2"/>